<dbReference type="AlphaFoldDB" id="A0A2P4Z7N0"/>
<dbReference type="RefSeq" id="XP_024404362.1">
    <property type="nucleotide sequence ID" value="XM_024550898.1"/>
</dbReference>
<feature type="compositionally biased region" description="Polar residues" evidence="1">
    <location>
        <begin position="44"/>
        <end position="57"/>
    </location>
</feature>
<dbReference type="EMBL" id="JPDN02000075">
    <property type="protein sequence ID" value="PON20270.1"/>
    <property type="molecule type" value="Genomic_DNA"/>
</dbReference>
<gene>
    <name evidence="2" type="ORF">TGAM01_v210866</name>
</gene>
<accession>A0A2P4Z7N0</accession>
<evidence type="ECO:0000313" key="2">
    <source>
        <dbReference type="EMBL" id="PON20270.1"/>
    </source>
</evidence>
<name>A0A2P4Z7N0_9HYPO</name>
<protein>
    <submittedName>
        <fullName evidence="2">Uncharacterized protein</fullName>
    </submittedName>
</protein>
<keyword evidence="3" id="KW-1185">Reference proteome</keyword>
<feature type="compositionally biased region" description="Basic and acidic residues" evidence="1">
    <location>
        <begin position="107"/>
        <end position="116"/>
    </location>
</feature>
<feature type="compositionally biased region" description="Basic and acidic residues" evidence="1">
    <location>
        <begin position="28"/>
        <end position="38"/>
    </location>
</feature>
<dbReference type="GeneID" id="29989821"/>
<sequence length="116" mass="12574">MPISSAGFFKDNKFAMAALEPSDTPRPGPEKVAVKSESPHMATSGCQGCTHRNSTEQASCPKCNTFAFLDQLMPDTGGIGIDDNLNAFNNYTSTEDDAYGNNVPSRRPGDRGFHWK</sequence>
<evidence type="ECO:0000313" key="3">
    <source>
        <dbReference type="Proteomes" id="UP000054821"/>
    </source>
</evidence>
<dbReference type="Proteomes" id="UP000054821">
    <property type="component" value="Unassembled WGS sequence"/>
</dbReference>
<comment type="caution">
    <text evidence="2">The sequence shown here is derived from an EMBL/GenBank/DDBJ whole genome shotgun (WGS) entry which is preliminary data.</text>
</comment>
<feature type="region of interest" description="Disordered" evidence="1">
    <location>
        <begin position="18"/>
        <end position="57"/>
    </location>
</feature>
<proteinExistence type="predicted"/>
<evidence type="ECO:0000256" key="1">
    <source>
        <dbReference type="SAM" id="MobiDB-lite"/>
    </source>
</evidence>
<feature type="region of interest" description="Disordered" evidence="1">
    <location>
        <begin position="93"/>
        <end position="116"/>
    </location>
</feature>
<reference evidence="2 3" key="1">
    <citation type="journal article" date="2016" name="Genome Announc.">
        <title>Draft Whole-Genome Sequence of Trichoderma gamsii T6085, a Promising Biocontrol Agent of Fusarium Head Blight on Wheat.</title>
        <authorList>
            <person name="Baroncelli R."/>
            <person name="Zapparata A."/>
            <person name="Piaggeschi G."/>
            <person name="Sarrocco S."/>
            <person name="Vannacci G."/>
        </authorList>
    </citation>
    <scope>NUCLEOTIDE SEQUENCE [LARGE SCALE GENOMIC DNA]</scope>
    <source>
        <strain evidence="2 3">T6085</strain>
    </source>
</reference>
<organism evidence="2 3">
    <name type="scientific">Trichoderma gamsii</name>
    <dbReference type="NCBI Taxonomy" id="398673"/>
    <lineage>
        <taxon>Eukaryota</taxon>
        <taxon>Fungi</taxon>
        <taxon>Dikarya</taxon>
        <taxon>Ascomycota</taxon>
        <taxon>Pezizomycotina</taxon>
        <taxon>Sordariomycetes</taxon>
        <taxon>Hypocreomycetidae</taxon>
        <taxon>Hypocreales</taxon>
        <taxon>Hypocreaceae</taxon>
        <taxon>Trichoderma</taxon>
    </lineage>
</organism>